<evidence type="ECO:0000313" key="8">
    <source>
        <dbReference type="EMBL" id="TNN11813.1"/>
    </source>
</evidence>
<sequence>MALCEQGRNNSSVINCVVINKTVQHILPEIISTIRDEIKLFNHYLKDLSGDYIVSNSADRMLHKPFLRLSNGENPPPNSDTILRIQRKEYNLSDVRATSGKRWLKKELISLIKAVSTCVRSRQIQILENKRDILLSKVSKTCRRKSKSKTSHVDTSVSSVESSHSLLAKLEDCESKLFQTHLMSSAPPKWLVSALASTALSDSNGCLSVDIFKKDYGHKLRNENSYSQSAKSWYELLSSADNIISSSDWTEISNLASKTYVSDVNARLTWIHRLQPNINRSKWSAEEDKRLTELVGEFGEHGCWEEISKVLNTNRTAFTCFQRWQTVLNPNFRMYRPWTTSEDTALMDILKNLLKFSSPGLMEWDVVSAYHPTRSANECRSRAPMICAVFQNVIPKAQEIVDPYTSSTQSTNSQVSSSCAPFSLAEDLQLLMAVQRYGIAGGRVGHGGGIGVGSWALVTTALPGRSAFSCRKRYFELCEEFQPWTYDEDYKLYHSVLSFGPFTSMGCWKTGPSIQIFTNLLPYFPGRSAHSLQSRFNTLRRWARLWCELRLQITGRSDDLVSCNSSPSLERNILLYSPFATQFVTQLRNAGVSDPETEAYRILTTWKTLKEPVKSDYIWSNNDWKPDSIDRDFTQLLDELVSGVLIQRLQPNNNSEKTDIISHSSSLSNPGEQHEQNHEMQMNATSEVANQSATFKRLSFSESKWIIHQTQMKNVLVGPVRRCLTVMAGIRVSDFVHQPSSMLTRRRDYTTGHNSTRITRQCKENRALLLLRKEHLFWMILDQVMRDPKVKLSLQRINKISMLKTAAPFIARQMVLHFSHKPLASTFSEHRNELKKGHTNLSLRKSRRCKKALRSKLLEKYLKKFHDQSNSSHIRAQVLLARRKSLYKDKMSPSSDLISLPTSTTTATSSVVLYTGETTVGTTVCSTSTTTVADANICTADVITASNSNAAIADKHLTELTEEKRRLLLEIHNILKAFGRKRYNSHSAYALSTNFWSRRLKPVEVSTNKHERYMPPIIRDLPPTLAVRFFYEPELLSTRCMTIARSCLTNGLDIHTNETNRSDSINLSDDQPSFECTASLNLTDSQLSNLKKAHILPPNYATILGFKSLLMHLSTLLEKEKGKFSQFTELSLVFGNSCWLGREQVAVYV</sequence>
<dbReference type="GO" id="GO:0001006">
    <property type="term" value="F:RNA polymerase III type 3 promoter sequence-specific DNA binding"/>
    <property type="evidence" value="ECO:0007669"/>
    <property type="project" value="TreeGrafter"/>
</dbReference>
<dbReference type="PANTHER" id="PTHR46621">
    <property type="entry name" value="SNRNA-ACTIVATING PROTEIN COMPLEX SUBUNIT 4"/>
    <property type="match status" value="1"/>
</dbReference>
<dbReference type="GO" id="GO:0042795">
    <property type="term" value="P:snRNA transcription by RNA polymerase II"/>
    <property type="evidence" value="ECO:0007669"/>
    <property type="project" value="TreeGrafter"/>
</dbReference>
<dbReference type="InterPro" id="IPR051575">
    <property type="entry name" value="Myb-like_DNA-bd"/>
</dbReference>
<dbReference type="STRING" id="6182.A0A4Z2D5P4"/>
<dbReference type="OrthoDB" id="2143914at2759"/>
<keyword evidence="9" id="KW-1185">Reference proteome</keyword>
<dbReference type="Pfam" id="PF13921">
    <property type="entry name" value="Myb_DNA-bind_6"/>
    <property type="match status" value="1"/>
</dbReference>
<feature type="domain" description="Myb-like" evidence="6">
    <location>
        <begin position="337"/>
        <end position="382"/>
    </location>
</feature>
<evidence type="ECO:0000259" key="7">
    <source>
        <dbReference type="PROSITE" id="PS51294"/>
    </source>
</evidence>
<evidence type="ECO:0000259" key="6">
    <source>
        <dbReference type="PROSITE" id="PS50090"/>
    </source>
</evidence>
<organism evidence="8 9">
    <name type="scientific">Schistosoma japonicum</name>
    <name type="common">Blood fluke</name>
    <dbReference type="NCBI Taxonomy" id="6182"/>
    <lineage>
        <taxon>Eukaryota</taxon>
        <taxon>Metazoa</taxon>
        <taxon>Spiralia</taxon>
        <taxon>Lophotrochozoa</taxon>
        <taxon>Platyhelminthes</taxon>
        <taxon>Trematoda</taxon>
        <taxon>Digenea</taxon>
        <taxon>Strigeidida</taxon>
        <taxon>Schistosomatoidea</taxon>
        <taxon>Schistosomatidae</taxon>
        <taxon>Schistosoma</taxon>
    </lineage>
</organism>
<keyword evidence="3" id="KW-0804">Transcription</keyword>
<dbReference type="SUPFAM" id="SSF46689">
    <property type="entry name" value="Homeodomain-like"/>
    <property type="match status" value="2"/>
</dbReference>
<feature type="region of interest" description="Disordered" evidence="5">
    <location>
        <begin position="655"/>
        <end position="679"/>
    </location>
</feature>
<dbReference type="InterPro" id="IPR009057">
    <property type="entry name" value="Homeodomain-like_sf"/>
</dbReference>
<evidence type="ECO:0000313" key="9">
    <source>
        <dbReference type="Proteomes" id="UP000311919"/>
    </source>
</evidence>
<protein>
    <submittedName>
        <fullName evidence="8">Myb-like protein isoform 2</fullName>
    </submittedName>
</protein>
<reference evidence="8 9" key="1">
    <citation type="submission" date="2019-03" db="EMBL/GenBank/DDBJ databases">
        <title>An improved genome assembly of the fluke Schistosoma japonicum.</title>
        <authorList>
            <person name="Hu W."/>
            <person name="Luo F."/>
            <person name="Yin M."/>
            <person name="Mo X."/>
            <person name="Sun C."/>
            <person name="Wu Q."/>
            <person name="Zhu B."/>
            <person name="Xiang M."/>
            <person name="Wang J."/>
            <person name="Wang Y."/>
            <person name="Zhang T."/>
            <person name="Xu B."/>
            <person name="Zheng H."/>
            <person name="Feng Z."/>
        </authorList>
    </citation>
    <scope>NUCLEOTIDE SEQUENCE [LARGE SCALE GENOMIC DNA]</scope>
    <source>
        <strain evidence="8">HuSjv2</strain>
        <tissue evidence="8">Worms</tissue>
    </source>
</reference>
<dbReference type="Proteomes" id="UP000311919">
    <property type="component" value="Unassembled WGS sequence"/>
</dbReference>
<accession>A0A4Z2D5P4</accession>
<keyword evidence="1" id="KW-0805">Transcription regulation</keyword>
<evidence type="ECO:0000256" key="3">
    <source>
        <dbReference type="ARBA" id="ARBA00023163"/>
    </source>
</evidence>
<dbReference type="GO" id="GO:0019185">
    <property type="term" value="C:snRNA-activating protein complex"/>
    <property type="evidence" value="ECO:0007669"/>
    <property type="project" value="TreeGrafter"/>
</dbReference>
<evidence type="ECO:0000256" key="1">
    <source>
        <dbReference type="ARBA" id="ARBA00023015"/>
    </source>
</evidence>
<dbReference type="Gene3D" id="1.10.10.60">
    <property type="entry name" value="Homeodomain-like"/>
    <property type="match status" value="3"/>
</dbReference>
<feature type="compositionally biased region" description="Polar residues" evidence="5">
    <location>
        <begin position="655"/>
        <end position="671"/>
    </location>
</feature>
<name>A0A4Z2D5P4_SCHJA</name>
<dbReference type="PANTHER" id="PTHR46621:SF1">
    <property type="entry name" value="SNRNA-ACTIVATING PROTEIN COMPLEX SUBUNIT 4"/>
    <property type="match status" value="1"/>
</dbReference>
<dbReference type="CDD" id="cd00167">
    <property type="entry name" value="SANT"/>
    <property type="match status" value="2"/>
</dbReference>
<proteinExistence type="predicted"/>
<feature type="domain" description="Myb-like" evidence="6">
    <location>
        <begin position="421"/>
        <end position="478"/>
    </location>
</feature>
<evidence type="ECO:0000256" key="2">
    <source>
        <dbReference type="ARBA" id="ARBA00023125"/>
    </source>
</evidence>
<feature type="domain" description="HTH myb-type" evidence="7">
    <location>
        <begin position="275"/>
        <end position="332"/>
    </location>
</feature>
<dbReference type="PROSITE" id="PS50090">
    <property type="entry name" value="MYB_LIKE"/>
    <property type="match status" value="3"/>
</dbReference>
<dbReference type="AlphaFoldDB" id="A0A4Z2D5P4"/>
<gene>
    <name evidence="8" type="ORF">EWB00_004307</name>
</gene>
<keyword evidence="2" id="KW-0238">DNA-binding</keyword>
<dbReference type="PROSITE" id="PS51294">
    <property type="entry name" value="HTH_MYB"/>
    <property type="match status" value="1"/>
</dbReference>
<dbReference type="EMBL" id="SKCS01000282">
    <property type="protein sequence ID" value="TNN11813.1"/>
    <property type="molecule type" value="Genomic_DNA"/>
</dbReference>
<evidence type="ECO:0000256" key="5">
    <source>
        <dbReference type="SAM" id="MobiDB-lite"/>
    </source>
</evidence>
<dbReference type="GO" id="GO:0000978">
    <property type="term" value="F:RNA polymerase II cis-regulatory region sequence-specific DNA binding"/>
    <property type="evidence" value="ECO:0007669"/>
    <property type="project" value="TreeGrafter"/>
</dbReference>
<feature type="domain" description="Myb-like" evidence="6">
    <location>
        <begin position="275"/>
        <end position="328"/>
    </location>
</feature>
<comment type="caution">
    <text evidence="8">The sequence shown here is derived from an EMBL/GenBank/DDBJ whole genome shotgun (WGS) entry which is preliminary data.</text>
</comment>
<keyword evidence="4" id="KW-0539">Nucleus</keyword>
<dbReference type="SMART" id="SM00717">
    <property type="entry name" value="SANT"/>
    <property type="match status" value="4"/>
</dbReference>
<evidence type="ECO:0000256" key="4">
    <source>
        <dbReference type="ARBA" id="ARBA00023242"/>
    </source>
</evidence>
<dbReference type="InterPro" id="IPR017930">
    <property type="entry name" value="Myb_dom"/>
</dbReference>
<dbReference type="InterPro" id="IPR001005">
    <property type="entry name" value="SANT/Myb"/>
</dbReference>
<dbReference type="GO" id="GO:0042796">
    <property type="term" value="P:snRNA transcription by RNA polymerase III"/>
    <property type="evidence" value="ECO:0007669"/>
    <property type="project" value="TreeGrafter"/>
</dbReference>
<dbReference type="EMBL" id="SKCS01000282">
    <property type="protein sequence ID" value="TNN11811.1"/>
    <property type="molecule type" value="Genomic_DNA"/>
</dbReference>